<evidence type="ECO:0000256" key="2">
    <source>
        <dbReference type="ARBA" id="ARBA00004687"/>
    </source>
</evidence>
<keyword evidence="7" id="KW-0256">Endoplasmic reticulum</keyword>
<keyword evidence="8 10" id="KW-1133">Transmembrane helix</keyword>
<evidence type="ECO:0000256" key="5">
    <source>
        <dbReference type="ARBA" id="ARBA00022679"/>
    </source>
</evidence>
<dbReference type="PANTHER" id="PTHR12468:SF2">
    <property type="entry name" value="GPI MANNOSYLTRANSFERASE 2"/>
    <property type="match status" value="1"/>
</dbReference>
<evidence type="ECO:0000313" key="12">
    <source>
        <dbReference type="EMBL" id="CAB4947563.1"/>
    </source>
</evidence>
<evidence type="ECO:0000256" key="1">
    <source>
        <dbReference type="ARBA" id="ARBA00004477"/>
    </source>
</evidence>
<dbReference type="GO" id="GO:0005789">
    <property type="term" value="C:endoplasmic reticulum membrane"/>
    <property type="evidence" value="ECO:0007669"/>
    <property type="project" value="UniProtKB-SubCell"/>
</dbReference>
<name>A0A6J5YDI9_9ZZZZ</name>
<evidence type="ECO:0000256" key="9">
    <source>
        <dbReference type="ARBA" id="ARBA00023136"/>
    </source>
</evidence>
<gene>
    <name evidence="11" type="ORF">UFOPK1392_01726</name>
    <name evidence="12" type="ORF">UFOPK3733_01677</name>
</gene>
<organism evidence="11">
    <name type="scientific">freshwater metagenome</name>
    <dbReference type="NCBI Taxonomy" id="449393"/>
    <lineage>
        <taxon>unclassified sequences</taxon>
        <taxon>metagenomes</taxon>
        <taxon>ecological metagenomes</taxon>
    </lineage>
</organism>
<evidence type="ECO:0000256" key="4">
    <source>
        <dbReference type="ARBA" id="ARBA00022676"/>
    </source>
</evidence>
<feature type="transmembrane region" description="Helical" evidence="10">
    <location>
        <begin position="418"/>
        <end position="436"/>
    </location>
</feature>
<evidence type="ECO:0000313" key="11">
    <source>
        <dbReference type="EMBL" id="CAB4323963.1"/>
    </source>
</evidence>
<dbReference type="GO" id="GO:0000009">
    <property type="term" value="F:alpha-1,6-mannosyltransferase activity"/>
    <property type="evidence" value="ECO:0007669"/>
    <property type="project" value="InterPro"/>
</dbReference>
<dbReference type="UniPathway" id="UPA00196"/>
<dbReference type="AlphaFoldDB" id="A0A6J5YDI9"/>
<feature type="transmembrane region" description="Helical" evidence="10">
    <location>
        <begin position="224"/>
        <end position="249"/>
    </location>
</feature>
<protein>
    <submittedName>
        <fullName evidence="11">Unannotated protein</fullName>
    </submittedName>
</protein>
<feature type="transmembrane region" description="Helical" evidence="10">
    <location>
        <begin position="200"/>
        <end position="218"/>
    </location>
</feature>
<keyword evidence="5" id="KW-0808">Transferase</keyword>
<feature type="transmembrane region" description="Helical" evidence="10">
    <location>
        <begin position="341"/>
        <end position="360"/>
    </location>
</feature>
<evidence type="ECO:0000256" key="7">
    <source>
        <dbReference type="ARBA" id="ARBA00022824"/>
    </source>
</evidence>
<dbReference type="EMBL" id="CAFBNC010000102">
    <property type="protein sequence ID" value="CAB4947563.1"/>
    <property type="molecule type" value="Genomic_DNA"/>
</dbReference>
<dbReference type="PANTHER" id="PTHR12468">
    <property type="entry name" value="GPI MANNOSYLTRANSFERASE 2"/>
    <property type="match status" value="1"/>
</dbReference>
<dbReference type="EMBL" id="CAEMXZ010000089">
    <property type="protein sequence ID" value="CAB4323963.1"/>
    <property type="molecule type" value="Genomic_DNA"/>
</dbReference>
<comment type="pathway">
    <text evidence="2">Glycolipid biosynthesis; glycosylphosphatidylinositol-anchor biosynthesis.</text>
</comment>
<feature type="transmembrane region" description="Helical" evidence="10">
    <location>
        <begin position="174"/>
        <end position="193"/>
    </location>
</feature>
<evidence type="ECO:0000256" key="10">
    <source>
        <dbReference type="SAM" id="Phobius"/>
    </source>
</evidence>
<keyword evidence="3" id="KW-0337">GPI-anchor biosynthesis</keyword>
<feature type="transmembrane region" description="Helical" evidence="10">
    <location>
        <begin position="144"/>
        <end position="168"/>
    </location>
</feature>
<feature type="transmembrane region" description="Helical" evidence="10">
    <location>
        <begin position="392"/>
        <end position="411"/>
    </location>
</feature>
<proteinExistence type="predicted"/>
<keyword evidence="9 10" id="KW-0472">Membrane</keyword>
<keyword evidence="4" id="KW-0328">Glycosyltransferase</keyword>
<dbReference type="GO" id="GO:0006506">
    <property type="term" value="P:GPI anchor biosynthetic process"/>
    <property type="evidence" value="ECO:0007669"/>
    <property type="project" value="UniProtKB-UniPathway"/>
</dbReference>
<evidence type="ECO:0000256" key="8">
    <source>
        <dbReference type="ARBA" id="ARBA00022989"/>
    </source>
</evidence>
<evidence type="ECO:0000256" key="3">
    <source>
        <dbReference type="ARBA" id="ARBA00022502"/>
    </source>
</evidence>
<sequence length="442" mass="48370">MHRSPTGTPLAFRFVPAGGVESPTMTDTAPQPRTWSRGRVVHPAPTVANHPAGPGRYRTPLIMFAAVAVIVWVAIWIGNTQFAHDAFFPARPGIAGGTWFEGWQRWDAYWYRTIVREGYVSYPGVQSSVAFWPSYPLLVRAVSWAFPSIFITGSIVTLCCGAVSAVLLRRWVGVFLPRAAAVTTVALFLVYPYGYYQYGAVYADALFVAVTIGAFLLVERDRLFWAGVVGIVATAARPAGVVVAVALVLRVIELRNLARAERSQQQLSLWKRLDPRVLQWRDSPVFLAFCGVGAWSAFLGFRFGDPLLFATVESTWGQGAGPSTWLKFRIFEELRDRPLEAGTIGHVVQGLLLIGALALVPRIVRRFGWAYALFTLGVIGLALVGTKDFQSSGRYLIGAFPCFAVLGELLAARPPLRFVVLVLSLVALAVMAVAYGRGTYLA</sequence>
<feature type="transmembrane region" description="Helical" evidence="10">
    <location>
        <begin position="367"/>
        <end position="386"/>
    </location>
</feature>
<accession>A0A6J5YDI9</accession>
<comment type="subcellular location">
    <subcellularLocation>
        <location evidence="1">Endoplasmic reticulum membrane</location>
        <topology evidence="1">Multi-pass membrane protein</topology>
    </subcellularLocation>
</comment>
<dbReference type="GO" id="GO:0004376">
    <property type="term" value="F:GPI mannosyltransferase activity"/>
    <property type="evidence" value="ECO:0007669"/>
    <property type="project" value="InterPro"/>
</dbReference>
<evidence type="ECO:0000256" key="6">
    <source>
        <dbReference type="ARBA" id="ARBA00022692"/>
    </source>
</evidence>
<keyword evidence="6 10" id="KW-0812">Transmembrane</keyword>
<feature type="transmembrane region" description="Helical" evidence="10">
    <location>
        <begin position="61"/>
        <end position="78"/>
    </location>
</feature>
<dbReference type="InterPro" id="IPR007315">
    <property type="entry name" value="PIG-V/Gpi18"/>
</dbReference>
<reference evidence="11" key="1">
    <citation type="submission" date="2020-05" db="EMBL/GenBank/DDBJ databases">
        <authorList>
            <person name="Chiriac C."/>
            <person name="Salcher M."/>
            <person name="Ghai R."/>
            <person name="Kavagutti S V."/>
        </authorList>
    </citation>
    <scope>NUCLEOTIDE SEQUENCE</scope>
</reference>